<accession>A0A6J4NPV5</accession>
<proteinExistence type="predicted"/>
<name>A0A6J4NPV5_9ACTN</name>
<evidence type="ECO:0000313" key="2">
    <source>
        <dbReference type="EMBL" id="CAA9388458.1"/>
    </source>
</evidence>
<sequence length="62" mass="6876">MLHRCRRRRPQPGRLASTAWSPRCDFVAPDPSGVRGLTARRAEAPGSPRGRRVRGGQKSDHS</sequence>
<reference evidence="2" key="1">
    <citation type="submission" date="2020-02" db="EMBL/GenBank/DDBJ databases">
        <authorList>
            <person name="Meier V. D."/>
        </authorList>
    </citation>
    <scope>NUCLEOTIDE SEQUENCE</scope>
    <source>
        <strain evidence="2">AVDCRST_MAG32</strain>
    </source>
</reference>
<gene>
    <name evidence="2" type="ORF">AVDCRST_MAG32-2150</name>
</gene>
<dbReference type="AlphaFoldDB" id="A0A6J4NPV5"/>
<evidence type="ECO:0000256" key="1">
    <source>
        <dbReference type="SAM" id="MobiDB-lite"/>
    </source>
</evidence>
<organism evidence="2">
    <name type="scientific">uncultured Nocardioides sp</name>
    <dbReference type="NCBI Taxonomy" id="198441"/>
    <lineage>
        <taxon>Bacteria</taxon>
        <taxon>Bacillati</taxon>
        <taxon>Actinomycetota</taxon>
        <taxon>Actinomycetes</taxon>
        <taxon>Propionibacteriales</taxon>
        <taxon>Nocardioidaceae</taxon>
        <taxon>Nocardioides</taxon>
        <taxon>environmental samples</taxon>
    </lineage>
</organism>
<protein>
    <submittedName>
        <fullName evidence="2">Uncharacterized protein</fullName>
    </submittedName>
</protein>
<dbReference type="EMBL" id="CADCUM010000088">
    <property type="protein sequence ID" value="CAA9388458.1"/>
    <property type="molecule type" value="Genomic_DNA"/>
</dbReference>
<feature type="region of interest" description="Disordered" evidence="1">
    <location>
        <begin position="28"/>
        <end position="62"/>
    </location>
</feature>